<dbReference type="Proteomes" id="UP000053825">
    <property type="component" value="Unassembled WGS sequence"/>
</dbReference>
<gene>
    <name evidence="2" type="ORF">WH47_03734</name>
</gene>
<protein>
    <submittedName>
        <fullName evidence="2">Uncharacterized protein</fullName>
    </submittedName>
</protein>
<organism evidence="2 3">
    <name type="scientific">Habropoda laboriosa</name>
    <dbReference type="NCBI Taxonomy" id="597456"/>
    <lineage>
        <taxon>Eukaryota</taxon>
        <taxon>Metazoa</taxon>
        <taxon>Ecdysozoa</taxon>
        <taxon>Arthropoda</taxon>
        <taxon>Hexapoda</taxon>
        <taxon>Insecta</taxon>
        <taxon>Pterygota</taxon>
        <taxon>Neoptera</taxon>
        <taxon>Endopterygota</taxon>
        <taxon>Hymenoptera</taxon>
        <taxon>Apocrita</taxon>
        <taxon>Aculeata</taxon>
        <taxon>Apoidea</taxon>
        <taxon>Anthophila</taxon>
        <taxon>Apidae</taxon>
        <taxon>Habropoda</taxon>
    </lineage>
</organism>
<feature type="compositionally biased region" description="Basic and acidic residues" evidence="1">
    <location>
        <begin position="11"/>
        <end position="38"/>
    </location>
</feature>
<dbReference type="AlphaFoldDB" id="A0A0L7QVX4"/>
<dbReference type="EMBL" id="KQ414721">
    <property type="protein sequence ID" value="KOC62750.1"/>
    <property type="molecule type" value="Genomic_DNA"/>
</dbReference>
<evidence type="ECO:0000313" key="2">
    <source>
        <dbReference type="EMBL" id="KOC62750.1"/>
    </source>
</evidence>
<name>A0A0L7QVX4_9HYME</name>
<proteinExistence type="predicted"/>
<keyword evidence="3" id="KW-1185">Reference proteome</keyword>
<feature type="non-terminal residue" evidence="2">
    <location>
        <position position="1"/>
    </location>
</feature>
<reference evidence="2 3" key="1">
    <citation type="submission" date="2015-07" db="EMBL/GenBank/DDBJ databases">
        <title>The genome of Habropoda laboriosa.</title>
        <authorList>
            <person name="Pan H."/>
            <person name="Kapheim K."/>
        </authorList>
    </citation>
    <scope>NUCLEOTIDE SEQUENCE [LARGE SCALE GENOMIC DNA]</scope>
    <source>
        <strain evidence="2">0110345459</strain>
    </source>
</reference>
<evidence type="ECO:0000256" key="1">
    <source>
        <dbReference type="SAM" id="MobiDB-lite"/>
    </source>
</evidence>
<evidence type="ECO:0000313" key="3">
    <source>
        <dbReference type="Proteomes" id="UP000053825"/>
    </source>
</evidence>
<sequence>EREQATSLGDFAHRREREREWMGGDRREAEKGEGKRSFSRRFLEERRAQAWLRADMPGYEREKMMRRRVAPAFYLVRSFPPTGAQLPYHVTAAPTNQSRSQPATMMDSAARMQHVSGAARTAAAGALTSFRPIPQRRLSSTIYDTPSLSTIFAPLSLNYSLSARTLDTFPSASNVLDRFVKKKKRRKSNRRSDAIVSSITSTMENFQ</sequence>
<feature type="region of interest" description="Disordered" evidence="1">
    <location>
        <begin position="1"/>
        <end position="38"/>
    </location>
</feature>
<accession>A0A0L7QVX4</accession>